<organism evidence="2 3">
    <name type="scientific">Kerstersia gyiorum</name>
    <dbReference type="NCBI Taxonomy" id="206506"/>
    <lineage>
        <taxon>Bacteria</taxon>
        <taxon>Pseudomonadati</taxon>
        <taxon>Pseudomonadota</taxon>
        <taxon>Betaproteobacteria</taxon>
        <taxon>Burkholderiales</taxon>
        <taxon>Alcaligenaceae</taxon>
        <taxon>Kerstersia</taxon>
    </lineage>
</organism>
<feature type="transmembrane region" description="Helical" evidence="1">
    <location>
        <begin position="217"/>
        <end position="240"/>
    </location>
</feature>
<dbReference type="RefSeq" id="WP_068368614.1">
    <property type="nucleotide sequence ID" value="NZ_CP033936.1"/>
</dbReference>
<evidence type="ECO:0008006" key="4">
    <source>
        <dbReference type="Google" id="ProtNLM"/>
    </source>
</evidence>
<feature type="transmembrane region" description="Helical" evidence="1">
    <location>
        <begin position="157"/>
        <end position="176"/>
    </location>
</feature>
<evidence type="ECO:0000313" key="3">
    <source>
        <dbReference type="Proteomes" id="UP000078084"/>
    </source>
</evidence>
<feature type="transmembrane region" description="Helical" evidence="1">
    <location>
        <begin position="82"/>
        <end position="100"/>
    </location>
</feature>
<reference evidence="2 3" key="1">
    <citation type="submission" date="2015-04" db="EMBL/GenBank/DDBJ databases">
        <title>Genome sequence of Kerstersia gyiorum CG1.</title>
        <authorList>
            <person name="Greninger A.L."/>
            <person name="Kozyreva V."/>
            <person name="Chaturvedi V."/>
        </authorList>
    </citation>
    <scope>NUCLEOTIDE SEQUENCE [LARGE SCALE GENOMIC DNA]</scope>
    <source>
        <strain evidence="2 3">CG1</strain>
    </source>
</reference>
<keyword evidence="1" id="KW-1133">Transmembrane helix</keyword>
<proteinExistence type="predicted"/>
<dbReference type="AlphaFoldDB" id="A0A171KUD6"/>
<dbReference type="InterPro" id="IPR025291">
    <property type="entry name" value="DUF4153"/>
</dbReference>
<dbReference type="GeneID" id="99726160"/>
<name>A0A171KUD6_9BURK</name>
<feature type="transmembrane region" description="Helical" evidence="1">
    <location>
        <begin position="291"/>
        <end position="310"/>
    </location>
</feature>
<feature type="transmembrane region" description="Helical" evidence="1">
    <location>
        <begin position="188"/>
        <end position="211"/>
    </location>
</feature>
<dbReference type="STRING" id="206506.AAV32_05510"/>
<feature type="transmembrane region" description="Helical" evidence="1">
    <location>
        <begin position="112"/>
        <end position="137"/>
    </location>
</feature>
<protein>
    <recommendedName>
        <fullName evidence="4">DUF4153 domain-containing protein</fullName>
    </recommendedName>
</protein>
<gene>
    <name evidence="2" type="ORF">AAV32_05510</name>
</gene>
<feature type="transmembrane region" description="Helical" evidence="1">
    <location>
        <begin position="322"/>
        <end position="342"/>
    </location>
</feature>
<feature type="transmembrane region" description="Helical" evidence="1">
    <location>
        <begin position="20"/>
        <end position="39"/>
    </location>
</feature>
<evidence type="ECO:0000313" key="2">
    <source>
        <dbReference type="EMBL" id="KKO72503.1"/>
    </source>
</evidence>
<evidence type="ECO:0000256" key="1">
    <source>
        <dbReference type="SAM" id="Phobius"/>
    </source>
</evidence>
<keyword evidence="1" id="KW-0812">Transmembrane</keyword>
<feature type="transmembrane region" description="Helical" evidence="1">
    <location>
        <begin position="51"/>
        <end position="70"/>
    </location>
</feature>
<dbReference type="Proteomes" id="UP000078084">
    <property type="component" value="Unassembled WGS sequence"/>
</dbReference>
<dbReference type="EMBL" id="LBNE01000002">
    <property type="protein sequence ID" value="KKO72503.1"/>
    <property type="molecule type" value="Genomic_DNA"/>
</dbReference>
<feature type="transmembrane region" description="Helical" evidence="1">
    <location>
        <begin position="260"/>
        <end position="279"/>
    </location>
</feature>
<keyword evidence="3" id="KW-1185">Reference proteome</keyword>
<keyword evidence="1" id="KW-0472">Membrane</keyword>
<accession>A0A171KUD6</accession>
<comment type="caution">
    <text evidence="2">The sequence shown here is derived from an EMBL/GenBank/DDBJ whole genome shotgun (WGS) entry which is preliminary data.</text>
</comment>
<sequence length="550" mass="59128">MGLLCWWLFTLLNQAEDKATWVILLVAAGTLGFAALSLLPRLPLLRALSAAGGLALLSGVLVLIGMGGYAEVEQFLQAPQMWVGMALLPVIAVPFLAAGLSQPGGWRDYRLLFAHSWDIVCAWAAAFVFSGIAWVVLIASSELLGFVGIDIVRDVLTHAPVTVMVTGCLLGLGLAVSSELGSYVSPVLLLRLLRLLTPVLFVVMVVFIVALPFRGTIGLSLAALCVCAVFGASTLISAVIAEDDENASPSPLLRAASRGLGLVMPLFAGVAVWAVWLRIDQHGLTPQRVCALTAVLVAAGYAICYFWAVLRRQAWMARVRQANIVMALAMALLAVLWLARLLSPEALSVWSQVSRFEAGLLPPEQVPLSEMQSSWGKPGQRALERLTGAGGPLEGRLDQALNQEEDDRSEEKMRQLLVTLLPSLPADHALREDLAGNYPGWDVEQVLRSCRVLTPAGHPSCLVVFARLDPALPGELAIVFANESVEGISVFSQSGEDGAWRRERDWGQGVNRLDAAALIDRLYADGLQIVTPPFQVLQLGDGYIGVLPDR</sequence>
<dbReference type="Pfam" id="PF13687">
    <property type="entry name" value="DUF4153"/>
    <property type="match status" value="1"/>
</dbReference>